<keyword evidence="3" id="KW-1185">Reference proteome</keyword>
<keyword evidence="1" id="KW-0732">Signal</keyword>
<protein>
    <submittedName>
        <fullName evidence="2">Uncharacterized protein</fullName>
    </submittedName>
</protein>
<dbReference type="Proteomes" id="UP000306441">
    <property type="component" value="Unassembled WGS sequence"/>
</dbReference>
<name>A0ABY2Q865_9HYPH</name>
<accession>A0ABY2Q865</accession>
<proteinExistence type="predicted"/>
<reference evidence="2 3" key="1">
    <citation type="submission" date="2019-04" db="EMBL/GenBank/DDBJ databases">
        <title>Mesorhizobium composti sp. nov., isolated from compost.</title>
        <authorList>
            <person name="Lin S.-Y."/>
            <person name="Hameed A."/>
            <person name="Hsieh Y.-T."/>
            <person name="Young C.-C."/>
        </authorList>
    </citation>
    <scope>NUCLEOTIDE SEQUENCE [LARGE SCALE GENOMIC DNA]</scope>
    <source>
        <strain evidence="2 3">CC-YTH430</strain>
    </source>
</reference>
<feature type="chain" id="PRO_5046131784" evidence="1">
    <location>
        <begin position="24"/>
        <end position="242"/>
    </location>
</feature>
<comment type="caution">
    <text evidence="2">The sequence shown here is derived from an EMBL/GenBank/DDBJ whole genome shotgun (WGS) entry which is preliminary data.</text>
</comment>
<dbReference type="EMBL" id="SSNY01000007">
    <property type="protein sequence ID" value="THF56801.1"/>
    <property type="molecule type" value="Genomic_DNA"/>
</dbReference>
<evidence type="ECO:0000313" key="2">
    <source>
        <dbReference type="EMBL" id="THF56801.1"/>
    </source>
</evidence>
<organism evidence="2 3">
    <name type="scientific">Ollibium composti</name>
    <dbReference type="NCBI Taxonomy" id="2675109"/>
    <lineage>
        <taxon>Bacteria</taxon>
        <taxon>Pseudomonadati</taxon>
        <taxon>Pseudomonadota</taxon>
        <taxon>Alphaproteobacteria</taxon>
        <taxon>Hyphomicrobiales</taxon>
        <taxon>Phyllobacteriaceae</taxon>
        <taxon>Ollibium</taxon>
    </lineage>
</organism>
<evidence type="ECO:0000256" key="1">
    <source>
        <dbReference type="SAM" id="SignalP"/>
    </source>
</evidence>
<sequence length="242" mass="28069">MSTKKLMIAVSALAVLGTVSETAAGGRAVACYEPYRTAPVYDTVYENVEVNPGYSRVEVTPAIYGTRSRTVVVREESVGYRTIPAEYAYQRERVEIYPATRVARTIPAEVRTRYRTVKVADGGYDWEWRWIDGRKVLCKVKRKARYQRVAETVVVREARTVYETVPAEYGYRKRKVMVSPERTERYVIPARYETVEEQVVVQPEQRRLVEVPPSYQRVARKVLVQEGSEGWRRVHIRRHCDD</sequence>
<dbReference type="RefSeq" id="WP_136358192.1">
    <property type="nucleotide sequence ID" value="NZ_SSNY01000007.1"/>
</dbReference>
<evidence type="ECO:0000313" key="3">
    <source>
        <dbReference type="Proteomes" id="UP000306441"/>
    </source>
</evidence>
<gene>
    <name evidence="2" type="ORF">E6C48_13970</name>
</gene>
<feature type="signal peptide" evidence="1">
    <location>
        <begin position="1"/>
        <end position="23"/>
    </location>
</feature>